<feature type="transmembrane region" description="Helical" evidence="5">
    <location>
        <begin position="85"/>
        <end position="106"/>
    </location>
</feature>
<evidence type="ECO:0000256" key="4">
    <source>
        <dbReference type="ARBA" id="ARBA00023136"/>
    </source>
</evidence>
<evidence type="ECO:0000313" key="6">
    <source>
        <dbReference type="EMBL" id="CAL8115738.1"/>
    </source>
</evidence>
<dbReference type="Pfam" id="PF00335">
    <property type="entry name" value="Tetraspanin"/>
    <property type="match status" value="1"/>
</dbReference>
<evidence type="ECO:0000313" key="7">
    <source>
        <dbReference type="Proteomes" id="UP001642540"/>
    </source>
</evidence>
<evidence type="ECO:0008006" key="8">
    <source>
        <dbReference type="Google" id="ProtNLM"/>
    </source>
</evidence>
<dbReference type="SUPFAM" id="SSF48652">
    <property type="entry name" value="Tetraspanin"/>
    <property type="match status" value="1"/>
</dbReference>
<keyword evidence="2 5" id="KW-0812">Transmembrane</keyword>
<sequence>MKKSRVKIGWIGHVLTLLAVIIFLAGCIIIGYVAWILSTSVSIQKFQSGTLILTYIVIGIGFALFFTGLVGWVAGASETACIIRLFIVMVVVTITSAVGGVLTLQISRIEMEDILRFVWMEVNQSTRNLIQNSLNCCGFKGPREFADNNYHMDTSCYNIDRGERILKQKSCSGEMRSWLDDNRTTWVSLIIALLGLQILSVITASLSLHSLAKKSKSRRNESRSSSNRHLYDESDNISEAFRDSL</sequence>
<evidence type="ECO:0000256" key="5">
    <source>
        <dbReference type="SAM" id="Phobius"/>
    </source>
</evidence>
<feature type="transmembrane region" description="Helical" evidence="5">
    <location>
        <begin position="186"/>
        <end position="208"/>
    </location>
</feature>
<dbReference type="PRINTS" id="PR00259">
    <property type="entry name" value="TMFOUR"/>
</dbReference>
<keyword evidence="7" id="KW-1185">Reference proteome</keyword>
<dbReference type="PROSITE" id="PS51257">
    <property type="entry name" value="PROKAR_LIPOPROTEIN"/>
    <property type="match status" value="1"/>
</dbReference>
<dbReference type="Proteomes" id="UP001642540">
    <property type="component" value="Unassembled WGS sequence"/>
</dbReference>
<accession>A0ABP1QZW0</accession>
<gene>
    <name evidence="6" type="ORF">ODALV1_LOCUS16993</name>
</gene>
<reference evidence="6 7" key="1">
    <citation type="submission" date="2024-08" db="EMBL/GenBank/DDBJ databases">
        <authorList>
            <person name="Cucini C."/>
            <person name="Frati F."/>
        </authorList>
    </citation>
    <scope>NUCLEOTIDE SEQUENCE [LARGE SCALE GENOMIC DNA]</scope>
</reference>
<organism evidence="6 7">
    <name type="scientific">Orchesella dallaii</name>
    <dbReference type="NCBI Taxonomy" id="48710"/>
    <lineage>
        <taxon>Eukaryota</taxon>
        <taxon>Metazoa</taxon>
        <taxon>Ecdysozoa</taxon>
        <taxon>Arthropoda</taxon>
        <taxon>Hexapoda</taxon>
        <taxon>Collembola</taxon>
        <taxon>Entomobryomorpha</taxon>
        <taxon>Entomobryoidea</taxon>
        <taxon>Orchesellidae</taxon>
        <taxon>Orchesellinae</taxon>
        <taxon>Orchesella</taxon>
    </lineage>
</organism>
<evidence type="ECO:0000256" key="3">
    <source>
        <dbReference type="ARBA" id="ARBA00022989"/>
    </source>
</evidence>
<evidence type="ECO:0000256" key="2">
    <source>
        <dbReference type="ARBA" id="ARBA00022692"/>
    </source>
</evidence>
<dbReference type="InterPro" id="IPR018499">
    <property type="entry name" value="Tetraspanin/Peripherin"/>
</dbReference>
<feature type="transmembrane region" description="Helical" evidence="5">
    <location>
        <begin position="49"/>
        <end position="73"/>
    </location>
</feature>
<protein>
    <recommendedName>
        <fullName evidence="8">Tetraspanin</fullName>
    </recommendedName>
</protein>
<name>A0ABP1QZW0_9HEXA</name>
<proteinExistence type="predicted"/>
<dbReference type="EMBL" id="CAXLJM020000051">
    <property type="protein sequence ID" value="CAL8115738.1"/>
    <property type="molecule type" value="Genomic_DNA"/>
</dbReference>
<evidence type="ECO:0000256" key="1">
    <source>
        <dbReference type="ARBA" id="ARBA00004141"/>
    </source>
</evidence>
<comment type="subcellular location">
    <subcellularLocation>
        <location evidence="1">Membrane</location>
        <topology evidence="1">Multi-pass membrane protein</topology>
    </subcellularLocation>
</comment>
<dbReference type="PANTHER" id="PTHR19282:SF544">
    <property type="entry name" value="TETRASPANIN"/>
    <property type="match status" value="1"/>
</dbReference>
<comment type="caution">
    <text evidence="6">The sequence shown here is derived from an EMBL/GenBank/DDBJ whole genome shotgun (WGS) entry which is preliminary data.</text>
</comment>
<feature type="transmembrane region" description="Helical" evidence="5">
    <location>
        <begin position="12"/>
        <end position="37"/>
    </location>
</feature>
<dbReference type="PANTHER" id="PTHR19282">
    <property type="entry name" value="TETRASPANIN"/>
    <property type="match status" value="1"/>
</dbReference>
<dbReference type="InterPro" id="IPR008952">
    <property type="entry name" value="Tetraspanin_EC2_sf"/>
</dbReference>
<keyword evidence="4 5" id="KW-0472">Membrane</keyword>
<keyword evidence="3 5" id="KW-1133">Transmembrane helix</keyword>